<name>A0A8X6UBN5_NEPPI</name>
<dbReference type="OrthoDB" id="6769745at2759"/>
<evidence type="ECO:0000313" key="1">
    <source>
        <dbReference type="EMBL" id="GFS56193.1"/>
    </source>
</evidence>
<dbReference type="EMBL" id="BMAW01123086">
    <property type="protein sequence ID" value="GFU01738.1"/>
    <property type="molecule type" value="Genomic_DNA"/>
</dbReference>
<gene>
    <name evidence="2" type="primary">AVEN_191792_1</name>
    <name evidence="1" type="ORF">NPIL_624371</name>
    <name evidence="2" type="ORF">NPIL_671021</name>
</gene>
<accession>A0A8X6UBN5</accession>
<comment type="caution">
    <text evidence="2">The sequence shown here is derived from an EMBL/GenBank/DDBJ whole genome shotgun (WGS) entry which is preliminary data.</text>
</comment>
<dbReference type="AlphaFoldDB" id="A0A8X6UBN5"/>
<reference evidence="2" key="1">
    <citation type="submission" date="2020-08" db="EMBL/GenBank/DDBJ databases">
        <title>Multicomponent nature underlies the extraordinary mechanical properties of spider dragline silk.</title>
        <authorList>
            <person name="Kono N."/>
            <person name="Nakamura H."/>
            <person name="Mori M."/>
            <person name="Yoshida Y."/>
            <person name="Ohtoshi R."/>
            <person name="Malay A.D."/>
            <person name="Moran D.A.P."/>
            <person name="Tomita M."/>
            <person name="Numata K."/>
            <person name="Arakawa K."/>
        </authorList>
    </citation>
    <scope>NUCLEOTIDE SEQUENCE</scope>
</reference>
<dbReference type="EMBL" id="BMAW01092651">
    <property type="protein sequence ID" value="GFS56193.1"/>
    <property type="molecule type" value="Genomic_DNA"/>
</dbReference>
<dbReference type="Proteomes" id="UP000887013">
    <property type="component" value="Unassembled WGS sequence"/>
</dbReference>
<evidence type="ECO:0000313" key="3">
    <source>
        <dbReference type="Proteomes" id="UP000887013"/>
    </source>
</evidence>
<evidence type="ECO:0000313" key="2">
    <source>
        <dbReference type="EMBL" id="GFU01738.1"/>
    </source>
</evidence>
<organism evidence="2 3">
    <name type="scientific">Nephila pilipes</name>
    <name type="common">Giant wood spider</name>
    <name type="synonym">Nephila maculata</name>
    <dbReference type="NCBI Taxonomy" id="299642"/>
    <lineage>
        <taxon>Eukaryota</taxon>
        <taxon>Metazoa</taxon>
        <taxon>Ecdysozoa</taxon>
        <taxon>Arthropoda</taxon>
        <taxon>Chelicerata</taxon>
        <taxon>Arachnida</taxon>
        <taxon>Araneae</taxon>
        <taxon>Araneomorphae</taxon>
        <taxon>Entelegynae</taxon>
        <taxon>Araneoidea</taxon>
        <taxon>Nephilidae</taxon>
        <taxon>Nephila</taxon>
    </lineage>
</organism>
<sequence>MEALKNNRPLPTTSNIARFNPFLKNSQIRLGGRLQFTSLSTDVRPPLLLEGNHPFVLLQIKNTHVRLHHLELESFFLNCVQISGFCEDAKL</sequence>
<keyword evidence="3" id="KW-1185">Reference proteome</keyword>
<protein>
    <submittedName>
        <fullName evidence="2">Uncharacterized protein</fullName>
    </submittedName>
</protein>
<proteinExistence type="predicted"/>